<proteinExistence type="predicted"/>
<dbReference type="NCBIfam" id="TIGR02574">
    <property type="entry name" value="stabl_TIGR02574"/>
    <property type="match status" value="1"/>
</dbReference>
<dbReference type="InterPro" id="IPR013406">
    <property type="entry name" value="CHP02574_addiction_mod"/>
</dbReference>
<organism evidence="2 3">
    <name type="scientific">Candidatus Methylomirabilis lanthanidiphila</name>
    <dbReference type="NCBI Taxonomy" id="2211376"/>
    <lineage>
        <taxon>Bacteria</taxon>
        <taxon>Candidatus Methylomirabilota</taxon>
        <taxon>Candidatus Methylomirabilia</taxon>
        <taxon>Candidatus Methylomirabilales</taxon>
        <taxon>Candidatus Methylomirabilaceae</taxon>
        <taxon>Candidatus Methylomirabilis</taxon>
    </lineage>
</organism>
<accession>A0A564ZEX3</accession>
<dbReference type="Pfam" id="PF09720">
    <property type="entry name" value="Unstab_antitox"/>
    <property type="match status" value="1"/>
</dbReference>
<reference evidence="2 3" key="1">
    <citation type="submission" date="2019-07" db="EMBL/GenBank/DDBJ databases">
        <authorList>
            <person name="Cremers G."/>
        </authorList>
    </citation>
    <scope>NUCLEOTIDE SEQUENCE [LARGE SCALE GENOMIC DNA]</scope>
</reference>
<evidence type="ECO:0000313" key="2">
    <source>
        <dbReference type="EMBL" id="VUZ83879.1"/>
    </source>
</evidence>
<evidence type="ECO:0000313" key="3">
    <source>
        <dbReference type="Proteomes" id="UP000334340"/>
    </source>
</evidence>
<evidence type="ECO:0000256" key="1">
    <source>
        <dbReference type="SAM" id="MobiDB-lite"/>
    </source>
</evidence>
<gene>
    <name evidence="2" type="ORF">MELA_00237</name>
</gene>
<feature type="region of interest" description="Disordered" evidence="1">
    <location>
        <begin position="56"/>
        <end position="77"/>
    </location>
</feature>
<keyword evidence="3" id="KW-1185">Reference proteome</keyword>
<dbReference type="AlphaFoldDB" id="A0A564ZEX3"/>
<dbReference type="EMBL" id="CABIKM010000003">
    <property type="protein sequence ID" value="VUZ83879.1"/>
    <property type="molecule type" value="Genomic_DNA"/>
</dbReference>
<protein>
    <submittedName>
        <fullName evidence="2">Addiction module component</fullName>
    </submittedName>
</protein>
<dbReference type="Proteomes" id="UP000334340">
    <property type="component" value="Unassembled WGS sequence"/>
</dbReference>
<sequence length="77" mass="9181">MEHMIISEPTGFSQLSKAEQIRYLQALWDRIAERPDEIPVPESHIRLAEQRLAEYRRDPSRGRPAHDVFDRLQKKDR</sequence>
<name>A0A564ZEX3_9BACT</name>